<dbReference type="AlphaFoldDB" id="A0A210QV04"/>
<feature type="region of interest" description="Disordered" evidence="12">
    <location>
        <begin position="87"/>
        <end position="109"/>
    </location>
</feature>
<evidence type="ECO:0000313" key="13">
    <source>
        <dbReference type="EMBL" id="OWF52570.1"/>
    </source>
</evidence>
<proteinExistence type="predicted"/>
<evidence type="ECO:0000256" key="7">
    <source>
        <dbReference type="ARBA" id="ARBA00022840"/>
    </source>
</evidence>
<evidence type="ECO:0000256" key="1">
    <source>
        <dbReference type="ARBA" id="ARBA00001936"/>
    </source>
</evidence>
<dbReference type="GO" id="GO:0005524">
    <property type="term" value="F:ATP binding"/>
    <property type="evidence" value="ECO:0007669"/>
    <property type="project" value="UniProtKB-KW"/>
</dbReference>
<evidence type="ECO:0000256" key="12">
    <source>
        <dbReference type="SAM" id="MobiDB-lite"/>
    </source>
</evidence>
<evidence type="ECO:0000256" key="10">
    <source>
        <dbReference type="ARBA" id="ARBA00035432"/>
    </source>
</evidence>
<dbReference type="InterPro" id="IPR041211">
    <property type="entry name" value="RLIG1"/>
</dbReference>
<dbReference type="Pfam" id="PF17720">
    <property type="entry name" value="RLIG1"/>
    <property type="match status" value="1"/>
</dbReference>
<evidence type="ECO:0000256" key="8">
    <source>
        <dbReference type="ARBA" id="ARBA00034038"/>
    </source>
</evidence>
<evidence type="ECO:0000313" key="14">
    <source>
        <dbReference type="Proteomes" id="UP000242188"/>
    </source>
</evidence>
<dbReference type="GO" id="GO:0000302">
    <property type="term" value="P:response to reactive oxygen species"/>
    <property type="evidence" value="ECO:0007669"/>
    <property type="project" value="InterPro"/>
</dbReference>
<evidence type="ECO:0000256" key="4">
    <source>
        <dbReference type="ARBA" id="ARBA00022598"/>
    </source>
</evidence>
<comment type="catalytic activity">
    <reaction evidence="8">
        <text>ATP + (ribonucleotide)n-3'-hydroxyl + 5'-phospho-(ribonucleotide)m = (ribonucleotide)n+m + AMP + diphosphate.</text>
        <dbReference type="EC" id="6.5.1.3"/>
    </reaction>
</comment>
<keyword evidence="4" id="KW-0436">Ligase</keyword>
<protein>
    <recommendedName>
        <fullName evidence="9">RNA ligase 1</fullName>
        <ecNumber evidence="3">6.5.1.3</ecNumber>
    </recommendedName>
    <alternativeName>
        <fullName evidence="10">RNA ligase</fullName>
    </alternativeName>
</protein>
<dbReference type="PANTHER" id="PTHR31219">
    <property type="entry name" value="CHROMOSOME 28 C12ORF29 HOMOLOG"/>
    <property type="match status" value="1"/>
</dbReference>
<dbReference type="Proteomes" id="UP000242188">
    <property type="component" value="Unassembled WGS sequence"/>
</dbReference>
<organism evidence="13 14">
    <name type="scientific">Mizuhopecten yessoensis</name>
    <name type="common">Japanese scallop</name>
    <name type="synonym">Patinopecten yessoensis</name>
    <dbReference type="NCBI Taxonomy" id="6573"/>
    <lineage>
        <taxon>Eukaryota</taxon>
        <taxon>Metazoa</taxon>
        <taxon>Spiralia</taxon>
        <taxon>Lophotrochozoa</taxon>
        <taxon>Mollusca</taxon>
        <taxon>Bivalvia</taxon>
        <taxon>Autobranchia</taxon>
        <taxon>Pteriomorphia</taxon>
        <taxon>Pectinida</taxon>
        <taxon>Pectinoidea</taxon>
        <taxon>Pectinidae</taxon>
        <taxon>Mizuhopecten</taxon>
    </lineage>
</organism>
<comment type="cofactor">
    <cofactor evidence="1">
        <name>Mn(2+)</name>
        <dbReference type="ChEBI" id="CHEBI:29035"/>
    </cofactor>
</comment>
<keyword evidence="5" id="KW-0547">Nucleotide-binding</keyword>
<comment type="cofactor">
    <cofactor evidence="2">
        <name>Mg(2+)</name>
        <dbReference type="ChEBI" id="CHEBI:18420"/>
    </cofactor>
</comment>
<evidence type="ECO:0000256" key="2">
    <source>
        <dbReference type="ARBA" id="ARBA00001946"/>
    </source>
</evidence>
<comment type="caution">
    <text evidence="13">The sequence shown here is derived from an EMBL/GenBank/DDBJ whole genome shotgun (WGS) entry which is preliminary data.</text>
</comment>
<name>A0A210QV04_MIZYE</name>
<dbReference type="EC" id="6.5.1.3" evidence="3"/>
<dbReference type="GO" id="GO:0042245">
    <property type="term" value="P:RNA repair"/>
    <property type="evidence" value="ECO:0007669"/>
    <property type="project" value="UniProtKB-KW"/>
</dbReference>
<dbReference type="OrthoDB" id="6021187at2759"/>
<comment type="function">
    <text evidence="11">Functions as an RNA ligase, in vitro. The ligation reaction entails three nucleotidyl transfer steps. In the first step, the RNA ligase reacts with ATP in the absence of nucleic acid to form a covalent ligase-AMP intermediate and release pyrophosphate. In step 2, the ligase-AMP binds to the nucleic acid and transfers the adenylate to the 5'-PO4 terminus to form an adenylylated intermediate. In step 3, the RNA ligase directs the attack of the 3'-OH on the 5'-phosphoanhydride linkage, resulting in a repaired 3'-5' phosphodiester and release of AMP. Exhibits selectivity for single-stranded RNA substrates and may not have nick-sealing activity on double-stranded DNA-RNA hybrids. May play a role in maintaining RNA integrity under stress conditions, for example in response to reactive oxygen species (ROS).</text>
</comment>
<evidence type="ECO:0000256" key="9">
    <source>
        <dbReference type="ARBA" id="ARBA00035168"/>
    </source>
</evidence>
<reference evidence="13 14" key="1">
    <citation type="journal article" date="2017" name="Nat. Ecol. Evol.">
        <title>Scallop genome provides insights into evolution of bilaterian karyotype and development.</title>
        <authorList>
            <person name="Wang S."/>
            <person name="Zhang J."/>
            <person name="Jiao W."/>
            <person name="Li J."/>
            <person name="Xun X."/>
            <person name="Sun Y."/>
            <person name="Guo X."/>
            <person name="Huan P."/>
            <person name="Dong B."/>
            <person name="Zhang L."/>
            <person name="Hu X."/>
            <person name="Sun X."/>
            <person name="Wang J."/>
            <person name="Zhao C."/>
            <person name="Wang Y."/>
            <person name="Wang D."/>
            <person name="Huang X."/>
            <person name="Wang R."/>
            <person name="Lv J."/>
            <person name="Li Y."/>
            <person name="Zhang Z."/>
            <person name="Liu B."/>
            <person name="Lu W."/>
            <person name="Hui Y."/>
            <person name="Liang J."/>
            <person name="Zhou Z."/>
            <person name="Hou R."/>
            <person name="Li X."/>
            <person name="Liu Y."/>
            <person name="Li H."/>
            <person name="Ning X."/>
            <person name="Lin Y."/>
            <person name="Zhao L."/>
            <person name="Xing Q."/>
            <person name="Dou J."/>
            <person name="Li Y."/>
            <person name="Mao J."/>
            <person name="Guo H."/>
            <person name="Dou H."/>
            <person name="Li T."/>
            <person name="Mu C."/>
            <person name="Jiang W."/>
            <person name="Fu Q."/>
            <person name="Fu X."/>
            <person name="Miao Y."/>
            <person name="Liu J."/>
            <person name="Yu Q."/>
            <person name="Li R."/>
            <person name="Liao H."/>
            <person name="Li X."/>
            <person name="Kong Y."/>
            <person name="Jiang Z."/>
            <person name="Chourrout D."/>
            <person name="Li R."/>
            <person name="Bao Z."/>
        </authorList>
    </citation>
    <scope>NUCLEOTIDE SEQUENCE [LARGE SCALE GENOMIC DNA]</scope>
    <source>
        <strain evidence="13 14">PY_sf001</strain>
    </source>
</reference>
<accession>A0A210QV04</accession>
<keyword evidence="7" id="KW-0067">ATP-binding</keyword>
<sequence>MMAGLGSVQQKISCVFETKVLNEPSKKRSYQQYNVVATNTVRPAARKDGIATAIATEKLDGTCVFISEFQGKPWLWARLDRKPNKAADKRFKKFQTQQQQGEGDPGPKEKLDVTFHWEVPGNFKEVPEHWIPASGVPIVNGQPQPDANGHIPGWVPVDLKSRQHCWHLTAVDLAHNIGLVLREKTDEGRELQVDLVNLSELMGKTAELIGTHINANPYGIGNKATPLHLMVLHGSVRAAVPRGVHLEEVRAWLEGNERGRVEGLVWHCGPGSLYKLHRHHVNLPWPISDPALSHRPVTVAVDLTTYEVEEDKKSCLWTLSKLNGQTCDSLPAIVGLLDSLSSQS</sequence>
<dbReference type="EMBL" id="NEDP02001761">
    <property type="protein sequence ID" value="OWF52570.1"/>
    <property type="molecule type" value="Genomic_DNA"/>
</dbReference>
<gene>
    <name evidence="13" type="ORF">KP79_PYT18852</name>
</gene>
<evidence type="ECO:0000256" key="3">
    <source>
        <dbReference type="ARBA" id="ARBA00012724"/>
    </source>
</evidence>
<dbReference type="PANTHER" id="PTHR31219:SF2">
    <property type="entry name" value="RNA LIGASE 1"/>
    <property type="match status" value="1"/>
</dbReference>
<keyword evidence="14" id="KW-1185">Reference proteome</keyword>
<evidence type="ECO:0000256" key="11">
    <source>
        <dbReference type="ARBA" id="ARBA00045151"/>
    </source>
</evidence>
<evidence type="ECO:0000256" key="6">
    <source>
        <dbReference type="ARBA" id="ARBA00022800"/>
    </source>
</evidence>
<evidence type="ECO:0000256" key="5">
    <source>
        <dbReference type="ARBA" id="ARBA00022741"/>
    </source>
</evidence>
<dbReference type="GO" id="GO:0003972">
    <property type="term" value="F:RNA ligase (ATP) activity"/>
    <property type="evidence" value="ECO:0007669"/>
    <property type="project" value="UniProtKB-EC"/>
</dbReference>
<keyword evidence="6" id="KW-0692">RNA repair</keyword>